<dbReference type="Gene3D" id="3.90.180.10">
    <property type="entry name" value="Medium-chain alcohol dehydrogenases, catalytic domain"/>
    <property type="match status" value="1"/>
</dbReference>
<dbReference type="SUPFAM" id="SSF51735">
    <property type="entry name" value="NAD(P)-binding Rossmann-fold domains"/>
    <property type="match status" value="1"/>
</dbReference>
<dbReference type="AlphaFoldDB" id="A0A8E2EKF0"/>
<dbReference type="InterPro" id="IPR047122">
    <property type="entry name" value="Trans-enoyl_RdTase-like"/>
</dbReference>
<evidence type="ECO:0000313" key="6">
    <source>
        <dbReference type="Proteomes" id="UP000250266"/>
    </source>
</evidence>
<evidence type="ECO:0000313" key="5">
    <source>
        <dbReference type="EMBL" id="OCK85451.1"/>
    </source>
</evidence>
<dbReference type="Proteomes" id="UP000250266">
    <property type="component" value="Unassembled WGS sequence"/>
</dbReference>
<dbReference type="InterPro" id="IPR013154">
    <property type="entry name" value="ADH-like_N"/>
</dbReference>
<comment type="subunit">
    <text evidence="2">Monomer.</text>
</comment>
<dbReference type="EMBL" id="KV744818">
    <property type="protein sequence ID" value="OCK85451.1"/>
    <property type="molecule type" value="Genomic_DNA"/>
</dbReference>
<evidence type="ECO:0000256" key="2">
    <source>
        <dbReference type="ARBA" id="ARBA00011245"/>
    </source>
</evidence>
<evidence type="ECO:0000259" key="4">
    <source>
        <dbReference type="SMART" id="SM00829"/>
    </source>
</evidence>
<dbReference type="Pfam" id="PF00107">
    <property type="entry name" value="ADH_zinc_N"/>
    <property type="match status" value="1"/>
</dbReference>
<feature type="domain" description="Enoyl reductase (ER)" evidence="4">
    <location>
        <begin position="8"/>
        <end position="338"/>
    </location>
</feature>
<evidence type="ECO:0000256" key="1">
    <source>
        <dbReference type="ARBA" id="ARBA00008072"/>
    </source>
</evidence>
<dbReference type="InterPro" id="IPR020843">
    <property type="entry name" value="ER"/>
</dbReference>
<dbReference type="SUPFAM" id="SSF50129">
    <property type="entry name" value="GroES-like"/>
    <property type="match status" value="1"/>
</dbReference>
<name>A0A8E2EKF0_9PEZI</name>
<dbReference type="InterPro" id="IPR011032">
    <property type="entry name" value="GroES-like_sf"/>
</dbReference>
<reference evidence="5 6" key="1">
    <citation type="journal article" date="2016" name="Nat. Commun.">
        <title>Ectomycorrhizal ecology is imprinted in the genome of the dominant symbiotic fungus Cenococcum geophilum.</title>
        <authorList>
            <consortium name="DOE Joint Genome Institute"/>
            <person name="Peter M."/>
            <person name="Kohler A."/>
            <person name="Ohm R.A."/>
            <person name="Kuo A."/>
            <person name="Krutzmann J."/>
            <person name="Morin E."/>
            <person name="Arend M."/>
            <person name="Barry K.W."/>
            <person name="Binder M."/>
            <person name="Choi C."/>
            <person name="Clum A."/>
            <person name="Copeland A."/>
            <person name="Grisel N."/>
            <person name="Haridas S."/>
            <person name="Kipfer T."/>
            <person name="LaButti K."/>
            <person name="Lindquist E."/>
            <person name="Lipzen A."/>
            <person name="Maire R."/>
            <person name="Meier B."/>
            <person name="Mihaltcheva S."/>
            <person name="Molinier V."/>
            <person name="Murat C."/>
            <person name="Poggeler S."/>
            <person name="Quandt C.A."/>
            <person name="Sperisen C."/>
            <person name="Tritt A."/>
            <person name="Tisserant E."/>
            <person name="Crous P.W."/>
            <person name="Henrissat B."/>
            <person name="Nehls U."/>
            <person name="Egli S."/>
            <person name="Spatafora J.W."/>
            <person name="Grigoriev I.V."/>
            <person name="Martin F.M."/>
        </authorList>
    </citation>
    <scope>NUCLEOTIDE SEQUENCE [LARGE SCALE GENOMIC DNA]</scope>
    <source>
        <strain evidence="5 6">CBS 459.81</strain>
    </source>
</reference>
<keyword evidence="3" id="KW-0560">Oxidoreductase</keyword>
<dbReference type="CDD" id="cd08249">
    <property type="entry name" value="enoyl_reductase_like"/>
    <property type="match status" value="1"/>
</dbReference>
<dbReference type="GO" id="GO:0016651">
    <property type="term" value="F:oxidoreductase activity, acting on NAD(P)H"/>
    <property type="evidence" value="ECO:0007669"/>
    <property type="project" value="InterPro"/>
</dbReference>
<sequence>MDALILDAPLKTATVQSIPIPVPASNELLVRVGAIALNPVDALYTFNPLGETGRVVGSDFAGIVEALGTDVPSLNPHMRVGQRVAGFLQGACSTNERSGAFAEYLTVSHDLVWRVQDSMSLPEAASVSLCALTAAQILYYRLGLPAPFPFEGSQDSDTSASSIEPQHPLTVFIYGASTSVGLNAAQLVHLSSSTSGTPISVFGAARPSHNSKLTAAPYSYTALVDYRNPDWPAQTRALTGGKGVDIALDCISEGPSVARVASTLAPKGKMAVVRSREGKAWEAAEGTLPSEPVYGAVWEGLGERVEYQGFVVPASPRARQFAVAFYQFLSESRNESVLCPSPIRCMPGGLERVVSDGFTLLGPGTMGQRVTDREEDWMKPVSGEKIIYKLETGRGSRS</sequence>
<organism evidence="5 6">
    <name type="scientific">Lepidopterella palustris CBS 459.81</name>
    <dbReference type="NCBI Taxonomy" id="1314670"/>
    <lineage>
        <taxon>Eukaryota</taxon>
        <taxon>Fungi</taxon>
        <taxon>Dikarya</taxon>
        <taxon>Ascomycota</taxon>
        <taxon>Pezizomycotina</taxon>
        <taxon>Dothideomycetes</taxon>
        <taxon>Pleosporomycetidae</taxon>
        <taxon>Mytilinidiales</taxon>
        <taxon>Argynnaceae</taxon>
        <taxon>Lepidopterella</taxon>
    </lineage>
</organism>
<evidence type="ECO:0000256" key="3">
    <source>
        <dbReference type="ARBA" id="ARBA00023002"/>
    </source>
</evidence>
<keyword evidence="6" id="KW-1185">Reference proteome</keyword>
<gene>
    <name evidence="5" type="ORF">K432DRAFT_377577</name>
</gene>
<protein>
    <submittedName>
        <fullName evidence="5">GroES-like protein</fullName>
    </submittedName>
</protein>
<proteinExistence type="inferred from homology"/>
<dbReference type="SMART" id="SM00829">
    <property type="entry name" value="PKS_ER"/>
    <property type="match status" value="1"/>
</dbReference>
<dbReference type="Gene3D" id="3.40.50.720">
    <property type="entry name" value="NAD(P)-binding Rossmann-like Domain"/>
    <property type="match status" value="1"/>
</dbReference>
<dbReference type="OrthoDB" id="9992527at2759"/>
<dbReference type="PANTHER" id="PTHR45348">
    <property type="entry name" value="HYPOTHETICAL OXIDOREDUCTASE (EUROFUNG)"/>
    <property type="match status" value="1"/>
</dbReference>
<dbReference type="InterPro" id="IPR013149">
    <property type="entry name" value="ADH-like_C"/>
</dbReference>
<comment type="similarity">
    <text evidence="1">Belongs to the zinc-containing alcohol dehydrogenase family.</text>
</comment>
<dbReference type="Pfam" id="PF08240">
    <property type="entry name" value="ADH_N"/>
    <property type="match status" value="1"/>
</dbReference>
<dbReference type="InterPro" id="IPR036291">
    <property type="entry name" value="NAD(P)-bd_dom_sf"/>
</dbReference>
<dbReference type="PANTHER" id="PTHR45348:SF7">
    <property type="entry name" value="ZINC BINDING OXIDOREDUCTASE, PUTATIVE-RELATED"/>
    <property type="match status" value="1"/>
</dbReference>
<accession>A0A8E2EKF0</accession>